<dbReference type="InterPro" id="IPR036411">
    <property type="entry name" value="TorD-like_sf"/>
</dbReference>
<name>V4R9I5_9HYPH</name>
<dbReference type="PANTHER" id="PTHR34227:SF1">
    <property type="entry name" value="DIMETHYL SULFOXIDE REDUCTASE CHAPERONE-RELATED"/>
    <property type="match status" value="1"/>
</dbReference>
<dbReference type="PATRIC" id="fig|631454.5.peg.3950"/>
<dbReference type="eggNOG" id="COG3381">
    <property type="taxonomic scope" value="Bacteria"/>
</dbReference>
<keyword evidence="3" id="KW-1185">Reference proteome</keyword>
<dbReference type="RefSeq" id="WP_023434107.1">
    <property type="nucleotide sequence ID" value="NZ_AWXZ01000040.1"/>
</dbReference>
<dbReference type="Gene3D" id="1.10.3480.10">
    <property type="entry name" value="TorD-like"/>
    <property type="match status" value="1"/>
</dbReference>
<protein>
    <submittedName>
        <fullName evidence="2">Putative formate dehydrogenase-specific chaperone</fullName>
    </submittedName>
</protein>
<evidence type="ECO:0000313" key="2">
    <source>
        <dbReference type="EMBL" id="ESR22861.1"/>
    </source>
</evidence>
<dbReference type="EMBL" id="AWXZ01000040">
    <property type="protein sequence ID" value="ESR22861.1"/>
    <property type="molecule type" value="Genomic_DNA"/>
</dbReference>
<dbReference type="InterPro" id="IPR020945">
    <property type="entry name" value="DMSO/NO3_reduct_chaperone"/>
</dbReference>
<dbReference type="OrthoDB" id="8526323at2"/>
<dbReference type="InterPro" id="IPR050289">
    <property type="entry name" value="TorD/DmsD_chaperones"/>
</dbReference>
<comment type="caution">
    <text evidence="2">The sequence shown here is derived from an EMBL/GenBank/DDBJ whole genome shotgun (WGS) entry which is preliminary data.</text>
</comment>
<dbReference type="SUPFAM" id="SSF89155">
    <property type="entry name" value="TorD-like"/>
    <property type="match status" value="1"/>
</dbReference>
<gene>
    <name evidence="2" type="ORF">N177_3998</name>
</gene>
<dbReference type="AlphaFoldDB" id="V4R9I5"/>
<organism evidence="2 3">
    <name type="scientific">Lutibaculum baratangense AMV1</name>
    <dbReference type="NCBI Taxonomy" id="631454"/>
    <lineage>
        <taxon>Bacteria</taxon>
        <taxon>Pseudomonadati</taxon>
        <taxon>Pseudomonadota</taxon>
        <taxon>Alphaproteobacteria</taxon>
        <taxon>Hyphomicrobiales</taxon>
        <taxon>Tepidamorphaceae</taxon>
        <taxon>Lutibaculum</taxon>
    </lineage>
</organism>
<evidence type="ECO:0000313" key="3">
    <source>
        <dbReference type="Proteomes" id="UP000017819"/>
    </source>
</evidence>
<sequence>MEIAAEDVARAQFYRLLARLLSRPASEGDLGLCRALVGDDSEIGRAIRAVAEAAREATPASVEREYHDLFIGLGRGELVPYGSYYLTGFLNEKPLARLRQSMAELGIERSPEVREPEDHIAAVCDMMGGLITGDLAPGAGLEEQKRFFSSHLAPWASHFFKDLGNAKTARFYAPVGALGRSFVEVEEAGFEMV</sequence>
<dbReference type="Pfam" id="PF02613">
    <property type="entry name" value="Nitrate_red_del"/>
    <property type="match status" value="1"/>
</dbReference>
<keyword evidence="1" id="KW-0143">Chaperone</keyword>
<accession>V4R9I5</accession>
<dbReference type="Proteomes" id="UP000017819">
    <property type="component" value="Unassembled WGS sequence"/>
</dbReference>
<dbReference type="STRING" id="631454.N177_3998"/>
<dbReference type="PANTHER" id="PTHR34227">
    <property type="entry name" value="CHAPERONE PROTEIN YCDY"/>
    <property type="match status" value="1"/>
</dbReference>
<evidence type="ECO:0000256" key="1">
    <source>
        <dbReference type="ARBA" id="ARBA00023186"/>
    </source>
</evidence>
<proteinExistence type="predicted"/>
<reference evidence="2 3" key="1">
    <citation type="journal article" date="2014" name="Genome Announc.">
        <title>Draft Genome Sequence of Lutibaculum baratangense Strain AMV1T, Isolated from a Mud Volcano in Andamans, India.</title>
        <authorList>
            <person name="Singh A."/>
            <person name="Sreenivas A."/>
            <person name="Sathyanarayana Reddy G."/>
            <person name="Pinnaka A.K."/>
            <person name="Shivaji S."/>
        </authorList>
    </citation>
    <scope>NUCLEOTIDE SEQUENCE [LARGE SCALE GENOMIC DNA]</scope>
    <source>
        <strain evidence="2 3">AMV1</strain>
    </source>
</reference>